<organism evidence="1 2">
    <name type="scientific">Rugamonas brunnea</name>
    <dbReference type="NCBI Taxonomy" id="2758569"/>
    <lineage>
        <taxon>Bacteria</taxon>
        <taxon>Pseudomonadati</taxon>
        <taxon>Pseudomonadota</taxon>
        <taxon>Betaproteobacteria</taxon>
        <taxon>Burkholderiales</taxon>
        <taxon>Oxalobacteraceae</taxon>
        <taxon>Telluria group</taxon>
        <taxon>Rugamonas</taxon>
    </lineage>
</organism>
<evidence type="ECO:0000313" key="2">
    <source>
        <dbReference type="Proteomes" id="UP000534388"/>
    </source>
</evidence>
<reference evidence="1 2" key="1">
    <citation type="submission" date="2020-07" db="EMBL/GenBank/DDBJ databases">
        <title>Novel species isolated from subtropical streams in China.</title>
        <authorList>
            <person name="Lu H."/>
        </authorList>
    </citation>
    <scope>NUCLEOTIDE SEQUENCE [LARGE SCALE GENOMIC DNA]</scope>
    <source>
        <strain evidence="1 2">LX20W</strain>
    </source>
</reference>
<dbReference type="EMBL" id="JACEZT010000013">
    <property type="protein sequence ID" value="MBA5639025.1"/>
    <property type="molecule type" value="Genomic_DNA"/>
</dbReference>
<gene>
    <name evidence="1" type="ORF">H3H37_18360</name>
</gene>
<dbReference type="Proteomes" id="UP000534388">
    <property type="component" value="Unassembled WGS sequence"/>
</dbReference>
<protein>
    <submittedName>
        <fullName evidence="1">YfiR family protein</fullName>
    </submittedName>
</protein>
<sequence length="207" mass="21542">MTSLNGFDTGTTPAARADAPARVRRRLLLAAAVAGVTGPALLAPGAASAQAGALERQVKAAYLYKFAGFVEWPEGSFAHADSPLLIGVAGADALADQLELTVAGRNAGGHPLQVKRVRKGDSLAGLHMLFLGAVDKAQLPDLLATCQNQSVLTVSDSEEVHAQGSIIHFVIADDKLRFEVALKQALAAHIKISARMLSAAYRVQGAI</sequence>
<keyword evidence="2" id="KW-1185">Reference proteome</keyword>
<dbReference type="AlphaFoldDB" id="A0A7W2EUX3"/>
<dbReference type="RefSeq" id="WP_182165158.1">
    <property type="nucleotide sequence ID" value="NZ_JACEZT010000013.1"/>
</dbReference>
<proteinExistence type="predicted"/>
<evidence type="ECO:0000313" key="1">
    <source>
        <dbReference type="EMBL" id="MBA5639025.1"/>
    </source>
</evidence>
<accession>A0A7W2EUX3</accession>
<name>A0A7W2EUX3_9BURK</name>
<dbReference type="InterPro" id="IPR006311">
    <property type="entry name" value="TAT_signal"/>
</dbReference>
<dbReference type="PROSITE" id="PS51318">
    <property type="entry name" value="TAT"/>
    <property type="match status" value="1"/>
</dbReference>
<comment type="caution">
    <text evidence="1">The sequence shown here is derived from an EMBL/GenBank/DDBJ whole genome shotgun (WGS) entry which is preliminary data.</text>
</comment>
<dbReference type="InterPro" id="IPR025293">
    <property type="entry name" value="YfiR/HmsC-like"/>
</dbReference>
<dbReference type="Pfam" id="PF13689">
    <property type="entry name" value="DUF4154"/>
    <property type="match status" value="1"/>
</dbReference>